<evidence type="ECO:0000313" key="5">
    <source>
        <dbReference type="EMBL" id="UUC47192.1"/>
    </source>
</evidence>
<evidence type="ECO:0000256" key="2">
    <source>
        <dbReference type="ARBA" id="ARBA00023125"/>
    </source>
</evidence>
<dbReference type="PRINTS" id="PR00598">
    <property type="entry name" value="HTHMARR"/>
</dbReference>
<dbReference type="PROSITE" id="PS50995">
    <property type="entry name" value="HTH_MARR_2"/>
    <property type="match status" value="1"/>
</dbReference>
<keyword evidence="6" id="KW-1185">Reference proteome</keyword>
<feature type="domain" description="HTH marR-type" evidence="4">
    <location>
        <begin position="1"/>
        <end position="146"/>
    </location>
</feature>
<dbReference type="Proteomes" id="UP001059844">
    <property type="component" value="Chromosome"/>
</dbReference>
<dbReference type="SUPFAM" id="SSF46785">
    <property type="entry name" value="Winged helix' DNA-binding domain"/>
    <property type="match status" value="1"/>
</dbReference>
<dbReference type="PANTHER" id="PTHR42756:SF1">
    <property type="entry name" value="TRANSCRIPTIONAL REPRESSOR OF EMRAB OPERON"/>
    <property type="match status" value="1"/>
</dbReference>
<dbReference type="InterPro" id="IPR036388">
    <property type="entry name" value="WH-like_DNA-bd_sf"/>
</dbReference>
<organism evidence="5 6">
    <name type="scientific">Flavobacterium cerinum</name>
    <dbReference type="NCBI Taxonomy" id="2502784"/>
    <lineage>
        <taxon>Bacteria</taxon>
        <taxon>Pseudomonadati</taxon>
        <taxon>Bacteroidota</taxon>
        <taxon>Flavobacteriia</taxon>
        <taxon>Flavobacteriales</taxon>
        <taxon>Flavobacteriaceae</taxon>
        <taxon>Flavobacterium</taxon>
    </lineage>
</organism>
<evidence type="ECO:0000313" key="6">
    <source>
        <dbReference type="Proteomes" id="UP001059844"/>
    </source>
</evidence>
<sequence>METIFTTENLYNLLSGRIPSAFNRALMTHFKANGITLTKEQWSILAVLWKKNGCSQQVLADDTYRDKPSITRLIDNLEKEALVERRPDKNDRRLNLIFLTEKGKAMEEGVMKIVDQTVTEAVRNIDPEILQIVRDTFIQIYNNLETKK</sequence>
<dbReference type="InterPro" id="IPR036390">
    <property type="entry name" value="WH_DNA-bd_sf"/>
</dbReference>
<accession>A0ABY5J0C6</accession>
<dbReference type="Pfam" id="PF01047">
    <property type="entry name" value="MarR"/>
    <property type="match status" value="1"/>
</dbReference>
<keyword evidence="2" id="KW-0238">DNA-binding</keyword>
<keyword evidence="1" id="KW-0805">Transcription regulation</keyword>
<dbReference type="SMART" id="SM00347">
    <property type="entry name" value="HTH_MARR"/>
    <property type="match status" value="1"/>
</dbReference>
<protein>
    <submittedName>
        <fullName evidence="5">MarR family transcriptional regulator</fullName>
    </submittedName>
</protein>
<evidence type="ECO:0000256" key="3">
    <source>
        <dbReference type="ARBA" id="ARBA00023163"/>
    </source>
</evidence>
<gene>
    <name evidence="5" type="ORF">NOX80_08335</name>
</gene>
<reference evidence="5" key="1">
    <citation type="submission" date="2022-07" db="EMBL/GenBank/DDBJ databases">
        <title>Isolation, identification, and degradation of a PFOSA degrading strain from sewage treatment plant.</title>
        <authorList>
            <person name="Zhang L."/>
            <person name="Huo Y."/>
        </authorList>
    </citation>
    <scope>NUCLEOTIDE SEQUENCE</scope>
    <source>
        <strain evidence="5">C1</strain>
    </source>
</reference>
<dbReference type="RefSeq" id="WP_256552828.1">
    <property type="nucleotide sequence ID" value="NZ_CP101751.1"/>
</dbReference>
<proteinExistence type="predicted"/>
<dbReference type="Gene3D" id="1.10.10.10">
    <property type="entry name" value="Winged helix-like DNA-binding domain superfamily/Winged helix DNA-binding domain"/>
    <property type="match status" value="1"/>
</dbReference>
<evidence type="ECO:0000259" key="4">
    <source>
        <dbReference type="PROSITE" id="PS50995"/>
    </source>
</evidence>
<dbReference type="InterPro" id="IPR000835">
    <property type="entry name" value="HTH_MarR-typ"/>
</dbReference>
<evidence type="ECO:0000256" key="1">
    <source>
        <dbReference type="ARBA" id="ARBA00023015"/>
    </source>
</evidence>
<dbReference type="PANTHER" id="PTHR42756">
    <property type="entry name" value="TRANSCRIPTIONAL REGULATOR, MARR"/>
    <property type="match status" value="1"/>
</dbReference>
<name>A0ABY5J0C6_9FLAO</name>
<keyword evidence="3" id="KW-0804">Transcription</keyword>
<dbReference type="EMBL" id="CP101751">
    <property type="protein sequence ID" value="UUC47192.1"/>
    <property type="molecule type" value="Genomic_DNA"/>
</dbReference>